<evidence type="ECO:0000256" key="2">
    <source>
        <dbReference type="ARBA" id="ARBA00022475"/>
    </source>
</evidence>
<reference evidence="7 8" key="1">
    <citation type="submission" date="2024-04" db="EMBL/GenBank/DDBJ databases">
        <title>whole genome sequencing of Lutimonas vermicola strain IMCC1616.</title>
        <authorList>
            <person name="Bae S.S."/>
        </authorList>
    </citation>
    <scope>NUCLEOTIDE SEQUENCE [LARGE SCALE GENOMIC DNA]</scope>
    <source>
        <strain evidence="7 8">IMCC1616</strain>
    </source>
</reference>
<evidence type="ECO:0000256" key="1">
    <source>
        <dbReference type="ARBA" id="ARBA00004651"/>
    </source>
</evidence>
<dbReference type="Pfam" id="PF01810">
    <property type="entry name" value="LysE"/>
    <property type="match status" value="1"/>
</dbReference>
<keyword evidence="4 6" id="KW-1133">Transmembrane helix</keyword>
<evidence type="ECO:0000256" key="4">
    <source>
        <dbReference type="ARBA" id="ARBA00022989"/>
    </source>
</evidence>
<keyword evidence="8" id="KW-1185">Reference proteome</keyword>
<feature type="transmembrane region" description="Helical" evidence="6">
    <location>
        <begin position="115"/>
        <end position="134"/>
    </location>
</feature>
<accession>A0ABU9KVR5</accession>
<keyword evidence="2" id="KW-1003">Cell membrane</keyword>
<dbReference type="PANTHER" id="PTHR30086">
    <property type="entry name" value="ARGININE EXPORTER PROTEIN ARGO"/>
    <property type="match status" value="1"/>
</dbReference>
<gene>
    <name evidence="7" type="ORF">AABB81_00125</name>
</gene>
<dbReference type="Proteomes" id="UP001474120">
    <property type="component" value="Unassembled WGS sequence"/>
</dbReference>
<evidence type="ECO:0000256" key="6">
    <source>
        <dbReference type="SAM" id="Phobius"/>
    </source>
</evidence>
<sequence>MSYFSHIVLGFVMAFLSLTPPGMLNMTAVRTAIEKNRNEGIWFALGAALVVIPQAFIALVFARFFGENPHIVERLKLGGIFVLFLLSVVFFIQARKKFKGEGAKRKGKSFWTGMLMSVMNMLAIPFYLVLSSVLENKGLLNTEQPFINLFVSGVFLGAFTLFFVYVQFARVIQKRAQFIARNINYILSALFLVLAILTLFKLLK</sequence>
<feature type="transmembrane region" description="Helical" evidence="6">
    <location>
        <begin position="77"/>
        <end position="94"/>
    </location>
</feature>
<keyword evidence="3 6" id="KW-0812">Transmembrane</keyword>
<feature type="transmembrane region" description="Helical" evidence="6">
    <location>
        <begin position="41"/>
        <end position="65"/>
    </location>
</feature>
<dbReference type="InterPro" id="IPR001123">
    <property type="entry name" value="LeuE-type"/>
</dbReference>
<organism evidence="7 8">
    <name type="scientific">Lutimonas vermicola</name>
    <dbReference type="NCBI Taxonomy" id="414288"/>
    <lineage>
        <taxon>Bacteria</taxon>
        <taxon>Pseudomonadati</taxon>
        <taxon>Bacteroidota</taxon>
        <taxon>Flavobacteriia</taxon>
        <taxon>Flavobacteriales</taxon>
        <taxon>Flavobacteriaceae</taxon>
        <taxon>Lutimonas</taxon>
    </lineage>
</organism>
<protein>
    <submittedName>
        <fullName evidence="7">LysE family transporter</fullName>
    </submittedName>
</protein>
<evidence type="ECO:0000313" key="7">
    <source>
        <dbReference type="EMBL" id="MEL4454281.1"/>
    </source>
</evidence>
<name>A0ABU9KVR5_9FLAO</name>
<comment type="subcellular location">
    <subcellularLocation>
        <location evidence="1">Cell membrane</location>
        <topology evidence="1">Multi-pass membrane protein</topology>
    </subcellularLocation>
</comment>
<evidence type="ECO:0000256" key="3">
    <source>
        <dbReference type="ARBA" id="ARBA00022692"/>
    </source>
</evidence>
<proteinExistence type="predicted"/>
<feature type="transmembrane region" description="Helical" evidence="6">
    <location>
        <begin position="146"/>
        <end position="166"/>
    </location>
</feature>
<dbReference type="PANTHER" id="PTHR30086:SF20">
    <property type="entry name" value="ARGININE EXPORTER PROTEIN ARGO-RELATED"/>
    <property type="match status" value="1"/>
</dbReference>
<evidence type="ECO:0000313" key="8">
    <source>
        <dbReference type="Proteomes" id="UP001474120"/>
    </source>
</evidence>
<comment type="caution">
    <text evidence="7">The sequence shown here is derived from an EMBL/GenBank/DDBJ whole genome shotgun (WGS) entry which is preliminary data.</text>
</comment>
<feature type="transmembrane region" description="Helical" evidence="6">
    <location>
        <begin position="178"/>
        <end position="200"/>
    </location>
</feature>
<dbReference type="EMBL" id="JBCDNA010000001">
    <property type="protein sequence ID" value="MEL4454281.1"/>
    <property type="molecule type" value="Genomic_DNA"/>
</dbReference>
<evidence type="ECO:0000256" key="5">
    <source>
        <dbReference type="ARBA" id="ARBA00023136"/>
    </source>
</evidence>
<dbReference type="RefSeq" id="WP_342157785.1">
    <property type="nucleotide sequence ID" value="NZ_JBCDNA010000001.1"/>
</dbReference>
<feature type="transmembrane region" description="Helical" evidence="6">
    <location>
        <begin position="6"/>
        <end position="29"/>
    </location>
</feature>
<keyword evidence="5 6" id="KW-0472">Membrane</keyword>